<evidence type="ECO:0000313" key="1">
    <source>
        <dbReference type="EMBL" id="GFD57747.1"/>
    </source>
</evidence>
<sequence>LVVEVRHDAAREIHVAVGRGEGVDNGRVHDGEAIIAGAVRNGRHLLALLGDVLLKLGVFE</sequence>
<name>A0A699XDM2_TANCI</name>
<feature type="non-terminal residue" evidence="1">
    <location>
        <position position="1"/>
    </location>
</feature>
<proteinExistence type="predicted"/>
<protein>
    <submittedName>
        <fullName evidence="1">Uncharacterized protein</fullName>
    </submittedName>
</protein>
<organism evidence="1">
    <name type="scientific">Tanacetum cinerariifolium</name>
    <name type="common">Dalmatian daisy</name>
    <name type="synonym">Chrysanthemum cinerariifolium</name>
    <dbReference type="NCBI Taxonomy" id="118510"/>
    <lineage>
        <taxon>Eukaryota</taxon>
        <taxon>Viridiplantae</taxon>
        <taxon>Streptophyta</taxon>
        <taxon>Embryophyta</taxon>
        <taxon>Tracheophyta</taxon>
        <taxon>Spermatophyta</taxon>
        <taxon>Magnoliopsida</taxon>
        <taxon>eudicotyledons</taxon>
        <taxon>Gunneridae</taxon>
        <taxon>Pentapetalae</taxon>
        <taxon>asterids</taxon>
        <taxon>campanulids</taxon>
        <taxon>Asterales</taxon>
        <taxon>Asteraceae</taxon>
        <taxon>Asteroideae</taxon>
        <taxon>Anthemideae</taxon>
        <taxon>Anthemidinae</taxon>
        <taxon>Tanacetum</taxon>
    </lineage>
</organism>
<dbReference type="AlphaFoldDB" id="A0A699XDM2"/>
<dbReference type="EMBL" id="BKCJ011844500">
    <property type="protein sequence ID" value="GFD57747.1"/>
    <property type="molecule type" value="Genomic_DNA"/>
</dbReference>
<gene>
    <name evidence="1" type="ORF">Tci_929716</name>
</gene>
<accession>A0A699XDM2</accession>
<reference evidence="1" key="1">
    <citation type="journal article" date="2019" name="Sci. Rep.">
        <title>Draft genome of Tanacetum cinerariifolium, the natural source of mosquito coil.</title>
        <authorList>
            <person name="Yamashiro T."/>
            <person name="Shiraishi A."/>
            <person name="Satake H."/>
            <person name="Nakayama K."/>
        </authorList>
    </citation>
    <scope>NUCLEOTIDE SEQUENCE</scope>
</reference>
<comment type="caution">
    <text evidence="1">The sequence shown here is derived from an EMBL/GenBank/DDBJ whole genome shotgun (WGS) entry which is preliminary data.</text>
</comment>